<reference evidence="2 3" key="1">
    <citation type="submission" date="2019-03" db="EMBL/GenBank/DDBJ databases">
        <title>Genomic analyses of the natural microbiome of Caenorhabditis elegans.</title>
        <authorList>
            <person name="Samuel B."/>
        </authorList>
    </citation>
    <scope>NUCLEOTIDE SEQUENCE [LARGE SCALE GENOMIC DNA]</scope>
    <source>
        <strain evidence="2 3">JUb89</strain>
    </source>
</reference>
<proteinExistence type="predicted"/>
<feature type="domain" description="DUF1330" evidence="1">
    <location>
        <begin position="2"/>
        <end position="94"/>
    </location>
</feature>
<dbReference type="Proteomes" id="UP000294963">
    <property type="component" value="Unassembled WGS sequence"/>
</dbReference>
<dbReference type="Pfam" id="PF07045">
    <property type="entry name" value="DUF1330"/>
    <property type="match status" value="1"/>
</dbReference>
<dbReference type="EMBL" id="SLVJ01000024">
    <property type="protein sequence ID" value="TCM62701.1"/>
    <property type="molecule type" value="Genomic_DNA"/>
</dbReference>
<evidence type="ECO:0000313" key="2">
    <source>
        <dbReference type="EMBL" id="TCM62701.1"/>
    </source>
</evidence>
<evidence type="ECO:0000259" key="1">
    <source>
        <dbReference type="Pfam" id="PF07045"/>
    </source>
</evidence>
<accession>A0A4R1XIB2</accession>
<evidence type="ECO:0000313" key="3">
    <source>
        <dbReference type="Proteomes" id="UP000294963"/>
    </source>
</evidence>
<dbReference type="InterPro" id="IPR010753">
    <property type="entry name" value="DUF1330"/>
</dbReference>
<name>A0A4R1XIB2_ACICA</name>
<dbReference type="InterPro" id="IPR011008">
    <property type="entry name" value="Dimeric_a/b-barrel"/>
</dbReference>
<gene>
    <name evidence="2" type="ORF">EC844_12418</name>
</gene>
<organism evidence="2 3">
    <name type="scientific">Acinetobacter calcoaceticus</name>
    <dbReference type="NCBI Taxonomy" id="471"/>
    <lineage>
        <taxon>Bacteria</taxon>
        <taxon>Pseudomonadati</taxon>
        <taxon>Pseudomonadota</taxon>
        <taxon>Gammaproteobacteria</taxon>
        <taxon>Moraxellales</taxon>
        <taxon>Moraxellaceae</taxon>
        <taxon>Acinetobacter</taxon>
        <taxon>Acinetobacter calcoaceticus/baumannii complex</taxon>
    </lineage>
</organism>
<comment type="caution">
    <text evidence="2">The sequence shown here is derived from an EMBL/GenBank/DDBJ whole genome shotgun (WGS) entry which is preliminary data.</text>
</comment>
<dbReference type="AlphaFoldDB" id="A0A4R1XIB2"/>
<dbReference type="SUPFAM" id="SSF54909">
    <property type="entry name" value="Dimeric alpha+beta barrel"/>
    <property type="match status" value="1"/>
</dbReference>
<sequence>MSAYIILIRKALTDAGEMKRYQKLARQASLGHQVEPIVFYGEVEALENCETDGVAILKFPDMQQARDWYHNEEYQQAKQHRHLSGEYQVILTAGLD</sequence>
<dbReference type="Gene3D" id="3.30.70.100">
    <property type="match status" value="1"/>
</dbReference>
<dbReference type="OrthoDB" id="9806380at2"/>
<keyword evidence="3" id="KW-1185">Reference proteome</keyword>
<protein>
    <submittedName>
        <fullName evidence="2">Uncharacterized protein (DUF1330 family)</fullName>
    </submittedName>
</protein>